<sequence length="158" mass="16528">MRLDTLLTTTLWATTALAAAKPIIENRDLAPATPATATMHTPNAAASATPSSRASASASASASGASAQYETSNEGDDDDDYDDDDGGHDDGDYEDYGDDGYGKEDPKGGDDGQGDKDNSDVCIYPSPLPSNFSVSDYSLCMCMWMGANECDLCSRLIS</sequence>
<dbReference type="EMBL" id="ACJE01000010">
    <property type="protein sequence ID" value="EHA23604.1"/>
    <property type="molecule type" value="Genomic_DNA"/>
</dbReference>
<protein>
    <submittedName>
        <fullName evidence="3">Uncharacterized protein</fullName>
    </submittedName>
</protein>
<comment type="caution">
    <text evidence="3">The sequence shown here is derived from an EMBL/GenBank/DDBJ whole genome shotgun (WGS) entry which is preliminary data.</text>
</comment>
<feature type="compositionally biased region" description="Low complexity" evidence="1">
    <location>
        <begin position="34"/>
        <end position="67"/>
    </location>
</feature>
<feature type="compositionally biased region" description="Acidic residues" evidence="1">
    <location>
        <begin position="73"/>
        <end position="98"/>
    </location>
</feature>
<evidence type="ECO:0000256" key="2">
    <source>
        <dbReference type="SAM" id="SignalP"/>
    </source>
</evidence>
<evidence type="ECO:0000256" key="1">
    <source>
        <dbReference type="SAM" id="MobiDB-lite"/>
    </source>
</evidence>
<feature type="signal peptide" evidence="2">
    <location>
        <begin position="1"/>
        <end position="20"/>
    </location>
</feature>
<organism evidence="3 4">
    <name type="scientific">Aspergillus niger (strain ATCC 1015 / CBS 113.46 / FGSC A1144 / LSHB Ac4 / NCTC 3858a / NRRL 328 / USDA 3528.7)</name>
    <dbReference type="NCBI Taxonomy" id="380704"/>
    <lineage>
        <taxon>Eukaryota</taxon>
        <taxon>Fungi</taxon>
        <taxon>Dikarya</taxon>
        <taxon>Ascomycota</taxon>
        <taxon>Pezizomycotina</taxon>
        <taxon>Eurotiomycetes</taxon>
        <taxon>Eurotiomycetidae</taxon>
        <taxon>Eurotiales</taxon>
        <taxon>Aspergillaceae</taxon>
        <taxon>Aspergillus</taxon>
        <taxon>Aspergillus subgen. Circumdati</taxon>
    </lineage>
</organism>
<evidence type="ECO:0000313" key="3">
    <source>
        <dbReference type="EMBL" id="EHA23604.1"/>
    </source>
</evidence>
<dbReference type="AlphaFoldDB" id="G3Y2Y9"/>
<dbReference type="HOGENOM" id="CLU_141117_0_0_1"/>
<feature type="chain" id="PRO_5003460666" evidence="2">
    <location>
        <begin position="21"/>
        <end position="158"/>
    </location>
</feature>
<gene>
    <name evidence="3" type="ORF">ASPNIDRAFT_37605</name>
</gene>
<keyword evidence="2" id="KW-0732">Signal</keyword>
<dbReference type="Proteomes" id="UP000009038">
    <property type="component" value="Unassembled WGS sequence"/>
</dbReference>
<feature type="region of interest" description="Disordered" evidence="1">
    <location>
        <begin position="34"/>
        <end position="122"/>
    </location>
</feature>
<accession>G3Y2Y9</accession>
<feature type="compositionally biased region" description="Basic and acidic residues" evidence="1">
    <location>
        <begin position="100"/>
        <end position="119"/>
    </location>
</feature>
<name>G3Y2Y9_ASPNA</name>
<dbReference type="VEuPathDB" id="FungiDB:ASPNIDRAFT2_37605"/>
<reference evidence="3 4" key="1">
    <citation type="journal article" date="2011" name="Genome Res.">
        <title>Comparative genomics of citric-acid-producing Aspergillus niger ATCC 1015 versus enzyme-producing CBS 513.88.</title>
        <authorList>
            <person name="Andersen M.R."/>
            <person name="Salazar M.P."/>
            <person name="Schaap P.J."/>
            <person name="van de Vondervoort P.J."/>
            <person name="Culley D."/>
            <person name="Thykaer J."/>
            <person name="Frisvad J.C."/>
            <person name="Nielsen K.F."/>
            <person name="Albang R."/>
            <person name="Albermann K."/>
            <person name="Berka R.M."/>
            <person name="Braus G.H."/>
            <person name="Braus-Stromeyer S.A."/>
            <person name="Corrochano L.M."/>
            <person name="Dai Z."/>
            <person name="van Dijck P.W."/>
            <person name="Hofmann G."/>
            <person name="Lasure L.L."/>
            <person name="Magnuson J.K."/>
            <person name="Menke H."/>
            <person name="Meijer M."/>
            <person name="Meijer S.L."/>
            <person name="Nielsen J.B."/>
            <person name="Nielsen M.L."/>
            <person name="van Ooyen A.J."/>
            <person name="Pel H.J."/>
            <person name="Poulsen L."/>
            <person name="Samson R.A."/>
            <person name="Stam H."/>
            <person name="Tsang A."/>
            <person name="van den Brink J.M."/>
            <person name="Atkins A."/>
            <person name="Aerts A."/>
            <person name="Shapiro H."/>
            <person name="Pangilinan J."/>
            <person name="Salamov A."/>
            <person name="Lou Y."/>
            <person name="Lindquist E."/>
            <person name="Lucas S."/>
            <person name="Grimwood J."/>
            <person name="Grigoriev I.V."/>
            <person name="Kubicek C.P."/>
            <person name="Martinez D."/>
            <person name="van Peij N.N."/>
            <person name="Roubos J.A."/>
            <person name="Nielsen J."/>
            <person name="Baker S.E."/>
        </authorList>
    </citation>
    <scope>NUCLEOTIDE SEQUENCE [LARGE SCALE GENOMIC DNA]</scope>
    <source>
        <strain evidence="4">ATCC 1015 / CBS 113.46 / FGSC A1144 / LSHB Ac4 / NCTC 3858a / NRRL 328 / USDA 3528.7</strain>
    </source>
</reference>
<proteinExistence type="predicted"/>
<evidence type="ECO:0000313" key="4">
    <source>
        <dbReference type="Proteomes" id="UP000009038"/>
    </source>
</evidence>